<dbReference type="RefSeq" id="WP_207348512.1">
    <property type="nucleotide sequence ID" value="NZ_CP076456.1"/>
</dbReference>
<keyword evidence="1" id="KW-1133">Transmembrane helix</keyword>
<keyword evidence="3" id="KW-1185">Reference proteome</keyword>
<sequence>MDTRTPSPGETPQRTAPQKSIFRRVLSGTAAMLAVLGLLCLGVVLLSALRGESVWPGFAAGAIYLLPAAFLLMAGLIIDGLRRRRRG</sequence>
<feature type="transmembrane region" description="Helical" evidence="1">
    <location>
        <begin position="55"/>
        <end position="78"/>
    </location>
</feature>
<gene>
    <name evidence="2" type="ORF">KG104_02570</name>
</gene>
<keyword evidence="1" id="KW-0812">Transmembrane</keyword>
<dbReference type="AlphaFoldDB" id="A0A975XL45"/>
<dbReference type="EMBL" id="CP076456">
    <property type="protein sequence ID" value="QWQ36714.1"/>
    <property type="molecule type" value="Genomic_DNA"/>
</dbReference>
<accession>A0A975XL45</accession>
<organism evidence="2 3">
    <name type="scientific">Arthrobacter sunyaminii</name>
    <dbReference type="NCBI Taxonomy" id="2816859"/>
    <lineage>
        <taxon>Bacteria</taxon>
        <taxon>Bacillati</taxon>
        <taxon>Actinomycetota</taxon>
        <taxon>Actinomycetes</taxon>
        <taxon>Micrococcales</taxon>
        <taxon>Micrococcaceae</taxon>
        <taxon>Arthrobacter</taxon>
    </lineage>
</organism>
<evidence type="ECO:0000256" key="1">
    <source>
        <dbReference type="SAM" id="Phobius"/>
    </source>
</evidence>
<protein>
    <recommendedName>
        <fullName evidence="4">Multidrug ABC transporter ATPase</fullName>
    </recommendedName>
</protein>
<dbReference type="KEGG" id="asun:KG104_02570"/>
<dbReference type="Proteomes" id="UP000680588">
    <property type="component" value="Chromosome"/>
</dbReference>
<feature type="transmembrane region" description="Helical" evidence="1">
    <location>
        <begin position="21"/>
        <end position="49"/>
    </location>
</feature>
<reference evidence="2" key="1">
    <citation type="submission" date="2021-06" db="EMBL/GenBank/DDBJ databases">
        <title>Novel species in genus Arthrobacter.</title>
        <authorList>
            <person name="Zhang G."/>
        </authorList>
    </citation>
    <scope>NUCLEOTIDE SEQUENCE</scope>
    <source>
        <strain evidence="2">Zg-ZUI122</strain>
    </source>
</reference>
<evidence type="ECO:0000313" key="3">
    <source>
        <dbReference type="Proteomes" id="UP000680588"/>
    </source>
</evidence>
<name>A0A975XL45_9MICC</name>
<proteinExistence type="predicted"/>
<evidence type="ECO:0000313" key="2">
    <source>
        <dbReference type="EMBL" id="QWQ36714.1"/>
    </source>
</evidence>
<evidence type="ECO:0008006" key="4">
    <source>
        <dbReference type="Google" id="ProtNLM"/>
    </source>
</evidence>
<keyword evidence="1" id="KW-0472">Membrane</keyword>